<dbReference type="AlphaFoldDB" id="A0A941GDT0"/>
<protein>
    <submittedName>
        <fullName evidence="8">LPXTG cell wall anchor domain-containing protein</fullName>
    </submittedName>
</protein>
<evidence type="ECO:0000259" key="7">
    <source>
        <dbReference type="Pfam" id="PF00746"/>
    </source>
</evidence>
<keyword evidence="2" id="KW-0134">Cell wall</keyword>
<organism evidence="8">
    <name type="scientific">Niallia circulans</name>
    <name type="common">Bacillus circulans</name>
    <dbReference type="NCBI Taxonomy" id="1397"/>
    <lineage>
        <taxon>Bacteria</taxon>
        <taxon>Bacillati</taxon>
        <taxon>Bacillota</taxon>
        <taxon>Bacilli</taxon>
        <taxon>Bacillales</taxon>
        <taxon>Bacillaceae</taxon>
        <taxon>Niallia</taxon>
    </lineage>
</organism>
<proteinExistence type="predicted"/>
<dbReference type="EMBL" id="JAGTPX010000015">
    <property type="protein sequence ID" value="MBR8670764.1"/>
    <property type="molecule type" value="Genomic_DNA"/>
</dbReference>
<name>A0A941GDT0_NIACI</name>
<dbReference type="Pfam" id="PF00746">
    <property type="entry name" value="Gram_pos_anchor"/>
    <property type="match status" value="1"/>
</dbReference>
<evidence type="ECO:0000256" key="4">
    <source>
        <dbReference type="ARBA" id="ARBA00022729"/>
    </source>
</evidence>
<keyword evidence="6" id="KW-1133">Transmembrane helix</keyword>
<comment type="caution">
    <text evidence="8">The sequence shown here is derived from an EMBL/GenBank/DDBJ whole genome shotgun (WGS) entry which is preliminary data.</text>
</comment>
<evidence type="ECO:0000256" key="2">
    <source>
        <dbReference type="ARBA" id="ARBA00022512"/>
    </source>
</evidence>
<evidence type="ECO:0000313" key="8">
    <source>
        <dbReference type="EMBL" id="MBR8670764.1"/>
    </source>
</evidence>
<feature type="transmembrane region" description="Helical" evidence="6">
    <location>
        <begin position="106"/>
        <end position="125"/>
    </location>
</feature>
<accession>A0A941GDT0</accession>
<evidence type="ECO:0000256" key="3">
    <source>
        <dbReference type="ARBA" id="ARBA00022525"/>
    </source>
</evidence>
<gene>
    <name evidence="8" type="ORF">KD144_14570</name>
</gene>
<keyword evidence="4" id="KW-0732">Signal</keyword>
<keyword evidence="6" id="KW-0812">Transmembrane</keyword>
<feature type="domain" description="Gram-positive cocci surface proteins LPxTG" evidence="7">
    <location>
        <begin position="91"/>
        <end position="130"/>
    </location>
</feature>
<comment type="subcellular location">
    <subcellularLocation>
        <location evidence="1">Secreted</location>
        <location evidence="1">Cell wall</location>
        <topology evidence="1">Peptidoglycan-anchor</topology>
    </subcellularLocation>
</comment>
<evidence type="ECO:0000256" key="5">
    <source>
        <dbReference type="ARBA" id="ARBA00023088"/>
    </source>
</evidence>
<keyword evidence="3" id="KW-0964">Secreted</keyword>
<evidence type="ECO:0000256" key="6">
    <source>
        <dbReference type="SAM" id="Phobius"/>
    </source>
</evidence>
<reference evidence="8" key="1">
    <citation type="submission" date="2021-04" db="EMBL/GenBank/DDBJ databases">
        <title>Genomic analysis of electroactive and textile dye degrading Bacillus circulans strain: DC10 isolated from constructed wetland-microbial fuel cells treating textile dye wastewaters.</title>
        <authorList>
            <person name="Patel D.U."/>
            <person name="Desai C.R."/>
        </authorList>
    </citation>
    <scope>NUCLEOTIDE SEQUENCE</scope>
    <source>
        <strain evidence="8">DC10</strain>
    </source>
</reference>
<sequence length="134" mass="15222">MKVKGSMVAYDFTIEAEGKTYHKFNEKVKLTFKVDSKQVKNPKNVKVYYWNEKEGKWELVGGEYKNGAVSVYTDHFSTYGVFEGQPDSSKVPTQVNELPNTATNSFNILLAGFMLIVVGVGLYFVKRRNGKTNY</sequence>
<keyword evidence="6" id="KW-0472">Membrane</keyword>
<keyword evidence="5" id="KW-0572">Peptidoglycan-anchor</keyword>
<dbReference type="InterPro" id="IPR019931">
    <property type="entry name" value="LPXTG_anchor"/>
</dbReference>
<evidence type="ECO:0000256" key="1">
    <source>
        <dbReference type="ARBA" id="ARBA00004168"/>
    </source>
</evidence>
<dbReference type="NCBIfam" id="TIGR01167">
    <property type="entry name" value="LPXTG_anchor"/>
    <property type="match status" value="1"/>
</dbReference>